<gene>
    <name evidence="1" type="ORF">FRX31_002038</name>
</gene>
<dbReference type="Proteomes" id="UP000554482">
    <property type="component" value="Unassembled WGS sequence"/>
</dbReference>
<keyword evidence="2" id="KW-1185">Reference proteome</keyword>
<protein>
    <submittedName>
        <fullName evidence="1">Uncharacterized protein</fullName>
    </submittedName>
</protein>
<reference evidence="1 2" key="1">
    <citation type="submission" date="2020-06" db="EMBL/GenBank/DDBJ databases">
        <title>Transcriptomic and genomic resources for Thalictrum thalictroides and T. hernandezii: Facilitating candidate gene discovery in an emerging model plant lineage.</title>
        <authorList>
            <person name="Arias T."/>
            <person name="Riano-Pachon D.M."/>
            <person name="Di Stilio V.S."/>
        </authorList>
    </citation>
    <scope>NUCLEOTIDE SEQUENCE [LARGE SCALE GENOMIC DNA]</scope>
    <source>
        <strain evidence="2">cv. WT478/WT964</strain>
        <tissue evidence="1">Leaves</tissue>
    </source>
</reference>
<dbReference type="AlphaFoldDB" id="A0A7J6XF63"/>
<dbReference type="EMBL" id="JABWDY010000091">
    <property type="protein sequence ID" value="KAF5208374.1"/>
    <property type="molecule type" value="Genomic_DNA"/>
</dbReference>
<accession>A0A7J6XF63</accession>
<evidence type="ECO:0000313" key="1">
    <source>
        <dbReference type="EMBL" id="KAF5208374.1"/>
    </source>
</evidence>
<sequence length="143" mass="15770">MPEVALQHEQVAANDDGVKGASHEKHGIWHERPNGVTIRYITSYLLSVIFGSRNLTNTNSHLENKSDASFKRLVDDQAMLDGWPFKNCAAALQSVSSSMRLTPWLSAHLVAERIPQHSACSLDPADPEQHPALIIIPLELLAI</sequence>
<proteinExistence type="predicted"/>
<evidence type="ECO:0000313" key="2">
    <source>
        <dbReference type="Proteomes" id="UP000554482"/>
    </source>
</evidence>
<organism evidence="1 2">
    <name type="scientific">Thalictrum thalictroides</name>
    <name type="common">Rue-anemone</name>
    <name type="synonym">Anemone thalictroides</name>
    <dbReference type="NCBI Taxonomy" id="46969"/>
    <lineage>
        <taxon>Eukaryota</taxon>
        <taxon>Viridiplantae</taxon>
        <taxon>Streptophyta</taxon>
        <taxon>Embryophyta</taxon>
        <taxon>Tracheophyta</taxon>
        <taxon>Spermatophyta</taxon>
        <taxon>Magnoliopsida</taxon>
        <taxon>Ranunculales</taxon>
        <taxon>Ranunculaceae</taxon>
        <taxon>Thalictroideae</taxon>
        <taxon>Thalictrum</taxon>
    </lineage>
</organism>
<comment type="caution">
    <text evidence="1">The sequence shown here is derived from an EMBL/GenBank/DDBJ whole genome shotgun (WGS) entry which is preliminary data.</text>
</comment>
<name>A0A7J6XF63_THATH</name>